<keyword evidence="8 11" id="KW-1133">Transmembrane helix</keyword>
<dbReference type="PROSITE" id="PS50885">
    <property type="entry name" value="HAMP"/>
    <property type="match status" value="1"/>
</dbReference>
<dbReference type="PANTHER" id="PTHR45436">
    <property type="entry name" value="SENSOR HISTIDINE KINASE YKOH"/>
    <property type="match status" value="1"/>
</dbReference>
<dbReference type="GO" id="GO:0000155">
    <property type="term" value="F:phosphorelay sensor kinase activity"/>
    <property type="evidence" value="ECO:0007669"/>
    <property type="project" value="InterPro"/>
</dbReference>
<organism evidence="14 15">
    <name type="scientific">Larkinella arboricola</name>
    <dbReference type="NCBI Taxonomy" id="643671"/>
    <lineage>
        <taxon>Bacteria</taxon>
        <taxon>Pseudomonadati</taxon>
        <taxon>Bacteroidota</taxon>
        <taxon>Cytophagia</taxon>
        <taxon>Cytophagales</taxon>
        <taxon>Spirosomataceae</taxon>
        <taxon>Larkinella</taxon>
    </lineage>
</organism>
<dbReference type="InterPro" id="IPR003661">
    <property type="entry name" value="HisK_dim/P_dom"/>
</dbReference>
<feature type="domain" description="Histidine kinase" evidence="12">
    <location>
        <begin position="239"/>
        <end position="455"/>
    </location>
</feature>
<dbReference type="Pfam" id="PF02518">
    <property type="entry name" value="HATPase_c"/>
    <property type="match status" value="1"/>
</dbReference>
<dbReference type="GO" id="GO:0005886">
    <property type="term" value="C:plasma membrane"/>
    <property type="evidence" value="ECO:0007669"/>
    <property type="project" value="TreeGrafter"/>
</dbReference>
<dbReference type="EC" id="2.7.13.3" evidence="3"/>
<evidence type="ECO:0000256" key="7">
    <source>
        <dbReference type="ARBA" id="ARBA00022777"/>
    </source>
</evidence>
<dbReference type="SUPFAM" id="SSF158472">
    <property type="entry name" value="HAMP domain-like"/>
    <property type="match status" value="1"/>
</dbReference>
<comment type="catalytic activity">
    <reaction evidence="1">
        <text>ATP + protein L-histidine = ADP + protein N-phospho-L-histidine.</text>
        <dbReference type="EC" id="2.7.13.3"/>
    </reaction>
</comment>
<name>A0A327WSX3_LARAB</name>
<keyword evidence="5" id="KW-0808">Transferase</keyword>
<dbReference type="InterPro" id="IPR003594">
    <property type="entry name" value="HATPase_dom"/>
</dbReference>
<dbReference type="PANTHER" id="PTHR45436:SF5">
    <property type="entry name" value="SENSOR HISTIDINE KINASE TRCS"/>
    <property type="match status" value="1"/>
</dbReference>
<evidence type="ECO:0000256" key="8">
    <source>
        <dbReference type="ARBA" id="ARBA00022989"/>
    </source>
</evidence>
<dbReference type="InterPro" id="IPR004358">
    <property type="entry name" value="Sig_transdc_His_kin-like_C"/>
</dbReference>
<dbReference type="InterPro" id="IPR036097">
    <property type="entry name" value="HisK_dim/P_sf"/>
</dbReference>
<keyword evidence="4" id="KW-0597">Phosphoprotein</keyword>
<dbReference type="SUPFAM" id="SSF55874">
    <property type="entry name" value="ATPase domain of HSP90 chaperone/DNA topoisomerase II/histidine kinase"/>
    <property type="match status" value="1"/>
</dbReference>
<evidence type="ECO:0000256" key="2">
    <source>
        <dbReference type="ARBA" id="ARBA00004370"/>
    </source>
</evidence>
<dbReference type="InterPro" id="IPR050428">
    <property type="entry name" value="TCS_sensor_his_kinase"/>
</dbReference>
<protein>
    <recommendedName>
        <fullName evidence="3">histidine kinase</fullName>
        <ecNumber evidence="3">2.7.13.3</ecNumber>
    </recommendedName>
</protein>
<dbReference type="Gene3D" id="3.30.565.10">
    <property type="entry name" value="Histidine kinase-like ATPase, C-terminal domain"/>
    <property type="match status" value="1"/>
</dbReference>
<proteinExistence type="predicted"/>
<evidence type="ECO:0000313" key="14">
    <source>
        <dbReference type="EMBL" id="RAJ94377.1"/>
    </source>
</evidence>
<feature type="transmembrane region" description="Helical" evidence="11">
    <location>
        <begin position="158"/>
        <end position="178"/>
    </location>
</feature>
<evidence type="ECO:0000256" key="6">
    <source>
        <dbReference type="ARBA" id="ARBA00022692"/>
    </source>
</evidence>
<keyword evidence="6 11" id="KW-0812">Transmembrane</keyword>
<keyword evidence="9" id="KW-0902">Two-component regulatory system</keyword>
<dbReference type="PRINTS" id="PR00344">
    <property type="entry name" value="BCTRLSENSOR"/>
</dbReference>
<dbReference type="SMART" id="SM00388">
    <property type="entry name" value="HisKA"/>
    <property type="match status" value="1"/>
</dbReference>
<evidence type="ECO:0000256" key="9">
    <source>
        <dbReference type="ARBA" id="ARBA00023012"/>
    </source>
</evidence>
<evidence type="ECO:0000256" key="3">
    <source>
        <dbReference type="ARBA" id="ARBA00012438"/>
    </source>
</evidence>
<feature type="domain" description="HAMP" evidence="13">
    <location>
        <begin position="178"/>
        <end position="231"/>
    </location>
</feature>
<dbReference type="InterPro" id="IPR003660">
    <property type="entry name" value="HAMP_dom"/>
</dbReference>
<keyword evidence="10 11" id="KW-0472">Membrane</keyword>
<comment type="caution">
    <text evidence="14">The sequence shown here is derived from an EMBL/GenBank/DDBJ whole genome shotgun (WGS) entry which is preliminary data.</text>
</comment>
<sequence length="455" mass="51869">MKIRTRIALQFSLIVASILLGFCLIIYFTTAAYSREDFYERLKKKARTTARFLVQVKEIDQNLLKIIDRNTLTALYDEKVLVFDERNKLIYASVDDHIIHYQRSLLDEVREAKEVETWSDENQLVGLFYDEGGRKLVVLASAYDRVGRSKQINLRMTLIWCLMGGIGLTVGLGIFFAGQSLRPIGEINTQISTITARNLRQRLDEGDRKDEIDQLAVNFNAVLERLEQAFEQQRSFVSHASHELRTPLAALKSEIQLGLRRRLNPDEYGDILTNLLSDADRLIALTNSLLFLARTLENISQMPLEPVQMEEVILLARDELLSAQPRYRIEFDYENLPQSETATTVSGNEELLKRVLLNLMDNACKYSPDHTARVRIRTDEKSCSVSVSDEGIGMNPEDTERIFEPFYRTATAAGYDGFGIGLSICQRIIELHQGQITVKSRPNEGSQFTVQLAHL</sequence>
<dbReference type="Proteomes" id="UP000248790">
    <property type="component" value="Unassembled WGS sequence"/>
</dbReference>
<accession>A0A327WSX3</accession>
<gene>
    <name evidence="14" type="ORF">LX87_04264</name>
</gene>
<evidence type="ECO:0000256" key="5">
    <source>
        <dbReference type="ARBA" id="ARBA00022679"/>
    </source>
</evidence>
<dbReference type="EMBL" id="QLMC01000005">
    <property type="protein sequence ID" value="RAJ94377.1"/>
    <property type="molecule type" value="Genomic_DNA"/>
</dbReference>
<evidence type="ECO:0000313" key="15">
    <source>
        <dbReference type="Proteomes" id="UP000248790"/>
    </source>
</evidence>
<keyword evidence="15" id="KW-1185">Reference proteome</keyword>
<evidence type="ECO:0000259" key="13">
    <source>
        <dbReference type="PROSITE" id="PS50885"/>
    </source>
</evidence>
<evidence type="ECO:0000256" key="10">
    <source>
        <dbReference type="ARBA" id="ARBA00023136"/>
    </source>
</evidence>
<dbReference type="Pfam" id="PF00512">
    <property type="entry name" value="HisKA"/>
    <property type="match status" value="1"/>
</dbReference>
<evidence type="ECO:0000259" key="12">
    <source>
        <dbReference type="PROSITE" id="PS50109"/>
    </source>
</evidence>
<dbReference type="FunFam" id="3.30.565.10:FF:000006">
    <property type="entry name" value="Sensor histidine kinase WalK"/>
    <property type="match status" value="1"/>
</dbReference>
<feature type="transmembrane region" description="Helical" evidence="11">
    <location>
        <begin position="12"/>
        <end position="34"/>
    </location>
</feature>
<dbReference type="AlphaFoldDB" id="A0A327WSX3"/>
<dbReference type="Gene3D" id="6.10.340.10">
    <property type="match status" value="1"/>
</dbReference>
<dbReference type="CDD" id="cd00082">
    <property type="entry name" value="HisKA"/>
    <property type="match status" value="1"/>
</dbReference>
<comment type="subcellular location">
    <subcellularLocation>
        <location evidence="2">Membrane</location>
    </subcellularLocation>
</comment>
<dbReference type="CDD" id="cd00075">
    <property type="entry name" value="HATPase"/>
    <property type="match status" value="1"/>
</dbReference>
<dbReference type="Pfam" id="PF00672">
    <property type="entry name" value="HAMP"/>
    <property type="match status" value="1"/>
</dbReference>
<dbReference type="SMART" id="SM00304">
    <property type="entry name" value="HAMP"/>
    <property type="match status" value="1"/>
</dbReference>
<evidence type="ECO:0000256" key="11">
    <source>
        <dbReference type="SAM" id="Phobius"/>
    </source>
</evidence>
<dbReference type="SUPFAM" id="SSF47384">
    <property type="entry name" value="Homodimeric domain of signal transducing histidine kinase"/>
    <property type="match status" value="1"/>
</dbReference>
<keyword evidence="7 14" id="KW-0418">Kinase</keyword>
<evidence type="ECO:0000256" key="1">
    <source>
        <dbReference type="ARBA" id="ARBA00000085"/>
    </source>
</evidence>
<dbReference type="Gene3D" id="1.10.287.130">
    <property type="match status" value="1"/>
</dbReference>
<dbReference type="PROSITE" id="PS50109">
    <property type="entry name" value="HIS_KIN"/>
    <property type="match status" value="1"/>
</dbReference>
<dbReference type="InterPro" id="IPR005467">
    <property type="entry name" value="His_kinase_dom"/>
</dbReference>
<evidence type="ECO:0000256" key="4">
    <source>
        <dbReference type="ARBA" id="ARBA00022553"/>
    </source>
</evidence>
<dbReference type="CDD" id="cd06225">
    <property type="entry name" value="HAMP"/>
    <property type="match status" value="1"/>
</dbReference>
<reference evidence="14 15" key="1">
    <citation type="submission" date="2018-06" db="EMBL/GenBank/DDBJ databases">
        <title>Genomic Encyclopedia of Archaeal and Bacterial Type Strains, Phase II (KMG-II): from individual species to whole genera.</title>
        <authorList>
            <person name="Goeker M."/>
        </authorList>
    </citation>
    <scope>NUCLEOTIDE SEQUENCE [LARGE SCALE GENOMIC DNA]</scope>
    <source>
        <strain evidence="14 15">DSM 21851</strain>
    </source>
</reference>
<dbReference type="SMART" id="SM00387">
    <property type="entry name" value="HATPase_c"/>
    <property type="match status" value="1"/>
</dbReference>
<dbReference type="RefSeq" id="WP_111630267.1">
    <property type="nucleotide sequence ID" value="NZ_QLMC01000005.1"/>
</dbReference>
<dbReference type="OrthoDB" id="594725at2"/>
<dbReference type="InterPro" id="IPR036890">
    <property type="entry name" value="HATPase_C_sf"/>
</dbReference>